<dbReference type="RefSeq" id="WP_135087372.1">
    <property type="nucleotide sequence ID" value="NZ_SPDV01000022.1"/>
</dbReference>
<protein>
    <submittedName>
        <fullName evidence="3">Uncharacterized protein</fullName>
    </submittedName>
</protein>
<feature type="transmembrane region" description="Helical" evidence="2">
    <location>
        <begin position="6"/>
        <end position="28"/>
    </location>
</feature>
<feature type="region of interest" description="Disordered" evidence="1">
    <location>
        <begin position="45"/>
        <end position="82"/>
    </location>
</feature>
<dbReference type="Proteomes" id="UP000298213">
    <property type="component" value="Unassembled WGS sequence"/>
</dbReference>
<gene>
    <name evidence="3" type="ORF">E2493_12785</name>
</gene>
<keyword evidence="2" id="KW-0812">Transmembrane</keyword>
<accession>A0A4Y8ZPB6</accession>
<comment type="caution">
    <text evidence="3">The sequence shown here is derived from an EMBL/GenBank/DDBJ whole genome shotgun (WGS) entry which is preliminary data.</text>
</comment>
<dbReference type="EMBL" id="SPDV01000022">
    <property type="protein sequence ID" value="TFI57861.1"/>
    <property type="molecule type" value="Genomic_DNA"/>
</dbReference>
<keyword evidence="2" id="KW-0472">Membrane</keyword>
<sequence length="82" mass="9591">MNAGSYNEWVLYILIFLFGLVVGMALMANGKWKRRYRDETRRTAELQAENKRLHDRATEMDSLRHAAARDEERRRVDGPGPL</sequence>
<evidence type="ECO:0000313" key="3">
    <source>
        <dbReference type="EMBL" id="TFI57861.1"/>
    </source>
</evidence>
<keyword evidence="2" id="KW-1133">Transmembrane helix</keyword>
<reference evidence="3 4" key="1">
    <citation type="submission" date="2019-03" db="EMBL/GenBank/DDBJ databases">
        <title>Genome sequence of Sphingomonas sp. 17J27-24.</title>
        <authorList>
            <person name="Kim M."/>
            <person name="Maeng S."/>
            <person name="Sathiyaraj S."/>
        </authorList>
    </citation>
    <scope>NUCLEOTIDE SEQUENCE [LARGE SCALE GENOMIC DNA]</scope>
    <source>
        <strain evidence="3 4">17J27-24</strain>
    </source>
</reference>
<evidence type="ECO:0000256" key="1">
    <source>
        <dbReference type="SAM" id="MobiDB-lite"/>
    </source>
</evidence>
<dbReference type="AlphaFoldDB" id="A0A4Y8ZPB6"/>
<evidence type="ECO:0000256" key="2">
    <source>
        <dbReference type="SAM" id="Phobius"/>
    </source>
</evidence>
<organism evidence="3 4">
    <name type="scientific">Sphingomonas parva</name>
    <dbReference type="NCBI Taxonomy" id="2555898"/>
    <lineage>
        <taxon>Bacteria</taxon>
        <taxon>Pseudomonadati</taxon>
        <taxon>Pseudomonadota</taxon>
        <taxon>Alphaproteobacteria</taxon>
        <taxon>Sphingomonadales</taxon>
        <taxon>Sphingomonadaceae</taxon>
        <taxon>Sphingomonas</taxon>
    </lineage>
</organism>
<proteinExistence type="predicted"/>
<evidence type="ECO:0000313" key="4">
    <source>
        <dbReference type="Proteomes" id="UP000298213"/>
    </source>
</evidence>
<dbReference type="OrthoDB" id="7595993at2"/>
<keyword evidence="4" id="KW-1185">Reference proteome</keyword>
<name>A0A4Y8ZPB6_9SPHN</name>